<evidence type="ECO:0000313" key="1">
    <source>
        <dbReference type="EMBL" id="GFO45581.1"/>
    </source>
</evidence>
<comment type="caution">
    <text evidence="1">The sequence shown here is derived from an EMBL/GenBank/DDBJ whole genome shotgun (WGS) entry which is preliminary data.</text>
</comment>
<sequence>MVIVPPPNELCGIPGLGLVPDQEIRRYTSYIQNLGPAALKSSPTEAINIEHFFWTAFAAIPFQILSVAQGVIFIPQLALPMLERSFSLYNTMLSERRRNLSESSLKLVFLYNNFVGKDFS</sequence>
<protein>
    <submittedName>
        <fullName evidence="1">Hat family dimerization domain</fullName>
    </submittedName>
</protein>
<accession>A0AAV4DNS6</accession>
<keyword evidence="2" id="KW-1185">Reference proteome</keyword>
<reference evidence="1 2" key="1">
    <citation type="journal article" date="2021" name="Elife">
        <title>Chloroplast acquisition without the gene transfer in kleptoplastic sea slugs, Plakobranchus ocellatus.</title>
        <authorList>
            <person name="Maeda T."/>
            <person name="Takahashi S."/>
            <person name="Yoshida T."/>
            <person name="Shimamura S."/>
            <person name="Takaki Y."/>
            <person name="Nagai Y."/>
            <person name="Toyoda A."/>
            <person name="Suzuki Y."/>
            <person name="Arimoto A."/>
            <person name="Ishii H."/>
            <person name="Satoh N."/>
            <person name="Nishiyama T."/>
            <person name="Hasebe M."/>
            <person name="Maruyama T."/>
            <person name="Minagawa J."/>
            <person name="Obokata J."/>
            <person name="Shigenobu S."/>
        </authorList>
    </citation>
    <scope>NUCLEOTIDE SEQUENCE [LARGE SCALE GENOMIC DNA]</scope>
</reference>
<gene>
    <name evidence="1" type="ORF">PoB_007208600</name>
</gene>
<dbReference type="Proteomes" id="UP000735302">
    <property type="component" value="Unassembled WGS sequence"/>
</dbReference>
<name>A0AAV4DNS6_9GAST</name>
<dbReference type="EMBL" id="BLXT01008064">
    <property type="protein sequence ID" value="GFO45581.1"/>
    <property type="molecule type" value="Genomic_DNA"/>
</dbReference>
<organism evidence="1 2">
    <name type="scientific">Plakobranchus ocellatus</name>
    <dbReference type="NCBI Taxonomy" id="259542"/>
    <lineage>
        <taxon>Eukaryota</taxon>
        <taxon>Metazoa</taxon>
        <taxon>Spiralia</taxon>
        <taxon>Lophotrochozoa</taxon>
        <taxon>Mollusca</taxon>
        <taxon>Gastropoda</taxon>
        <taxon>Heterobranchia</taxon>
        <taxon>Euthyneura</taxon>
        <taxon>Panpulmonata</taxon>
        <taxon>Sacoglossa</taxon>
        <taxon>Placobranchoidea</taxon>
        <taxon>Plakobranchidae</taxon>
        <taxon>Plakobranchus</taxon>
    </lineage>
</organism>
<evidence type="ECO:0000313" key="2">
    <source>
        <dbReference type="Proteomes" id="UP000735302"/>
    </source>
</evidence>
<proteinExistence type="predicted"/>
<dbReference type="AlphaFoldDB" id="A0AAV4DNS6"/>